<dbReference type="InterPro" id="IPR000742">
    <property type="entry name" value="EGF"/>
</dbReference>
<dbReference type="GeneID" id="109470660"/>
<feature type="disulfide bond" evidence="6">
    <location>
        <begin position="96"/>
        <end position="119"/>
    </location>
</feature>
<dbReference type="Gene3D" id="2.40.20.10">
    <property type="entry name" value="Plasminogen Kringle 4"/>
    <property type="match status" value="1"/>
</dbReference>
<dbReference type="InterPro" id="IPR013806">
    <property type="entry name" value="Kringle-like"/>
</dbReference>
<proteinExistence type="predicted"/>
<dbReference type="SMART" id="SM00058">
    <property type="entry name" value="FN1"/>
    <property type="match status" value="1"/>
</dbReference>
<evidence type="ECO:0000313" key="10">
    <source>
        <dbReference type="RefSeq" id="XP_019625248.1"/>
    </source>
</evidence>
<dbReference type="PRINTS" id="PR00018">
    <property type="entry name" value="KRINGLE"/>
</dbReference>
<dbReference type="PROSITE" id="PS01253">
    <property type="entry name" value="FN1_1"/>
    <property type="match status" value="1"/>
</dbReference>
<evidence type="ECO:0000313" key="9">
    <source>
        <dbReference type="Proteomes" id="UP000515135"/>
    </source>
</evidence>
<feature type="signal peptide" evidence="7">
    <location>
        <begin position="1"/>
        <end position="39"/>
    </location>
</feature>
<dbReference type="Gene3D" id="2.10.70.10">
    <property type="entry name" value="Complement Module, domain 1"/>
    <property type="match status" value="1"/>
</dbReference>
<dbReference type="CDD" id="cd00108">
    <property type="entry name" value="KR"/>
    <property type="match status" value="1"/>
</dbReference>
<dbReference type="PANTHER" id="PTHR24261">
    <property type="entry name" value="PLASMINOGEN-RELATED"/>
    <property type="match status" value="1"/>
</dbReference>
<gene>
    <name evidence="10" type="primary">LOC109470660</name>
</gene>
<sequence length="438" mass="47180">MRPPRPPRRPPASRGERCLLTELVWTVTLLLTVASVGQGEENIDCYRWEDKGASYIGTVNVTINGIVCMRWDVQDPWTHQWDPSNHPRKNLTSNYCRNPDEGDGPWCYTTNPDVSFEYCNVSVCPNGQCMNLSPLCGQSPGWPDPALCTTNYVSSNCQEFCGGCSCDTDPRGPCQNGGTRGGNPNNYGAHTCDCNCPAPWTGDLCDACTVTCFNGGVIDQTTCSCQCAPGYYGDDCSETCKNLDPKCGASPGWPLTSMCSDYVLDLCPEFCGTCSCDDDPRGPCLNGGSRGGNPALFGDDTCNCNCPGNWIGERCEFCGVHCANGGILDPVSCTCACADGWDGQFCHQPCIDSNPLCGVSPGWPDDSMCGTDYVMEGCHAMCGVCSLAEECTDADSGVIYLKGQQWAKHDATNQHTMLCTCLGPDYYVCEDVPDWNGP</sequence>
<dbReference type="AlphaFoldDB" id="A0A6P4YLF4"/>
<dbReference type="InterPro" id="IPR050759">
    <property type="entry name" value="Serine_protease_kringle"/>
</dbReference>
<dbReference type="OrthoDB" id="337038at2759"/>
<dbReference type="RefSeq" id="XP_019625248.1">
    <property type="nucleotide sequence ID" value="XM_019769689.1"/>
</dbReference>
<accession>A0A6P4YLF4</accession>
<evidence type="ECO:0000256" key="6">
    <source>
        <dbReference type="PROSITE-ProRule" id="PRU00121"/>
    </source>
</evidence>
<dbReference type="Pfam" id="PF00051">
    <property type="entry name" value="Kringle"/>
    <property type="match status" value="1"/>
</dbReference>
<keyword evidence="9" id="KW-1185">Reference proteome</keyword>
<evidence type="ECO:0000256" key="2">
    <source>
        <dbReference type="ARBA" id="ARBA00022572"/>
    </source>
</evidence>
<feature type="chain" id="PRO_5027730264" evidence="7">
    <location>
        <begin position="40"/>
        <end position="438"/>
    </location>
</feature>
<keyword evidence="4 6" id="KW-1015">Disulfide bond</keyword>
<dbReference type="GO" id="GO:0005102">
    <property type="term" value="F:signaling receptor binding"/>
    <property type="evidence" value="ECO:0007669"/>
    <property type="project" value="TreeGrafter"/>
</dbReference>
<evidence type="ECO:0000256" key="7">
    <source>
        <dbReference type="SAM" id="SignalP"/>
    </source>
</evidence>
<keyword evidence="3 7" id="KW-0732">Signal</keyword>
<dbReference type="KEGG" id="bbel:109470660"/>
<dbReference type="PANTHER" id="PTHR24261:SF7">
    <property type="entry name" value="KRINGLE DOMAIN-CONTAINING PROTEIN"/>
    <property type="match status" value="1"/>
</dbReference>
<evidence type="ECO:0000256" key="1">
    <source>
        <dbReference type="ARBA" id="ARBA00022536"/>
    </source>
</evidence>
<organism evidence="9 10">
    <name type="scientific">Branchiostoma belcheri</name>
    <name type="common">Amphioxus</name>
    <dbReference type="NCBI Taxonomy" id="7741"/>
    <lineage>
        <taxon>Eukaryota</taxon>
        <taxon>Metazoa</taxon>
        <taxon>Chordata</taxon>
        <taxon>Cephalochordata</taxon>
        <taxon>Leptocardii</taxon>
        <taxon>Amphioxiformes</taxon>
        <taxon>Branchiostomatidae</taxon>
        <taxon>Branchiostoma</taxon>
    </lineage>
</organism>
<evidence type="ECO:0000256" key="3">
    <source>
        <dbReference type="ARBA" id="ARBA00022729"/>
    </source>
</evidence>
<dbReference type="SUPFAM" id="SSF57440">
    <property type="entry name" value="Kringle-like"/>
    <property type="match status" value="1"/>
</dbReference>
<dbReference type="InterPro" id="IPR000001">
    <property type="entry name" value="Kringle"/>
</dbReference>
<reference evidence="10" key="1">
    <citation type="submission" date="2025-08" db="UniProtKB">
        <authorList>
            <consortium name="RefSeq"/>
        </authorList>
    </citation>
    <scope>IDENTIFICATION</scope>
    <source>
        <tissue evidence="10">Gonad</tissue>
    </source>
</reference>
<dbReference type="GO" id="GO:0004175">
    <property type="term" value="F:endopeptidase activity"/>
    <property type="evidence" value="ECO:0007669"/>
    <property type="project" value="TreeGrafter"/>
</dbReference>
<dbReference type="InterPro" id="IPR000083">
    <property type="entry name" value="Fibronectin_type1"/>
</dbReference>
<evidence type="ECO:0000256" key="5">
    <source>
        <dbReference type="ARBA" id="ARBA00023180"/>
    </source>
</evidence>
<keyword evidence="1" id="KW-0245">EGF-like domain</keyword>
<dbReference type="PROSITE" id="PS00021">
    <property type="entry name" value="KRINGLE_1"/>
    <property type="match status" value="1"/>
</dbReference>
<feature type="domain" description="Kringle" evidence="8">
    <location>
        <begin position="51"/>
        <end position="124"/>
    </location>
</feature>
<evidence type="ECO:0000259" key="8">
    <source>
        <dbReference type="PROSITE" id="PS50070"/>
    </source>
</evidence>
<protein>
    <submittedName>
        <fullName evidence="10">Multiple epidermal growth factor-like domains protein 6</fullName>
    </submittedName>
</protein>
<dbReference type="Proteomes" id="UP000515135">
    <property type="component" value="Unplaced"/>
</dbReference>
<dbReference type="SMART" id="SM00130">
    <property type="entry name" value="KR"/>
    <property type="match status" value="1"/>
</dbReference>
<keyword evidence="5" id="KW-0325">Glycoprotein</keyword>
<evidence type="ECO:0000256" key="4">
    <source>
        <dbReference type="ARBA" id="ARBA00023157"/>
    </source>
</evidence>
<keyword evidence="2 6" id="KW-0420">Kringle</keyword>
<dbReference type="SMART" id="SM00181">
    <property type="entry name" value="EGF"/>
    <property type="match status" value="5"/>
</dbReference>
<dbReference type="InterPro" id="IPR038178">
    <property type="entry name" value="Kringle_sf"/>
</dbReference>
<name>A0A6P4YLF4_BRABE</name>
<comment type="caution">
    <text evidence="6">Lacks conserved residue(s) required for the propagation of feature annotation.</text>
</comment>
<dbReference type="GO" id="GO:0005615">
    <property type="term" value="C:extracellular space"/>
    <property type="evidence" value="ECO:0007669"/>
    <property type="project" value="TreeGrafter"/>
</dbReference>
<dbReference type="PROSITE" id="PS50070">
    <property type="entry name" value="KRINGLE_2"/>
    <property type="match status" value="1"/>
</dbReference>
<dbReference type="SUPFAM" id="SSF57603">
    <property type="entry name" value="FnI-like domain"/>
    <property type="match status" value="1"/>
</dbReference>
<feature type="disulfide bond" evidence="6">
    <location>
        <begin position="68"/>
        <end position="107"/>
    </location>
</feature>
<dbReference type="InterPro" id="IPR018056">
    <property type="entry name" value="Kringle_CS"/>
</dbReference>